<name>A0ACB9Q986_BAUVA</name>
<sequence length="184" mass="20350">MAIEESNCAYDVALHKGKIEKEHMFQFLARLNKCLDDVRSRIPSRVPLPSIREVFSEVRHEASKSKIMLQEGSSIMVPMDSIALASKISTTNGKEQAQKSNSTASVAHYGTWAPFTTPHNYKWIIGLGALDHMTSNFKLFRTYIPCVGHEKINTASGSSSAIAGKGSILISKNLQLDYVQHVLT</sequence>
<accession>A0ACB9Q986</accession>
<reference evidence="1 2" key="1">
    <citation type="journal article" date="2022" name="DNA Res.">
        <title>Chromosomal-level genome assembly of the orchid tree Bauhinia variegata (Leguminosae; Cercidoideae) supports the allotetraploid origin hypothesis of Bauhinia.</title>
        <authorList>
            <person name="Zhong Y."/>
            <person name="Chen Y."/>
            <person name="Zheng D."/>
            <person name="Pang J."/>
            <person name="Liu Y."/>
            <person name="Luo S."/>
            <person name="Meng S."/>
            <person name="Qian L."/>
            <person name="Wei D."/>
            <person name="Dai S."/>
            <person name="Zhou R."/>
        </authorList>
    </citation>
    <scope>NUCLEOTIDE SEQUENCE [LARGE SCALE GENOMIC DNA]</scope>
    <source>
        <strain evidence="1">BV-YZ2020</strain>
    </source>
</reference>
<organism evidence="1 2">
    <name type="scientific">Bauhinia variegata</name>
    <name type="common">Purple orchid tree</name>
    <name type="synonym">Phanera variegata</name>
    <dbReference type="NCBI Taxonomy" id="167791"/>
    <lineage>
        <taxon>Eukaryota</taxon>
        <taxon>Viridiplantae</taxon>
        <taxon>Streptophyta</taxon>
        <taxon>Embryophyta</taxon>
        <taxon>Tracheophyta</taxon>
        <taxon>Spermatophyta</taxon>
        <taxon>Magnoliopsida</taxon>
        <taxon>eudicotyledons</taxon>
        <taxon>Gunneridae</taxon>
        <taxon>Pentapetalae</taxon>
        <taxon>rosids</taxon>
        <taxon>fabids</taxon>
        <taxon>Fabales</taxon>
        <taxon>Fabaceae</taxon>
        <taxon>Cercidoideae</taxon>
        <taxon>Cercideae</taxon>
        <taxon>Bauhiniinae</taxon>
        <taxon>Bauhinia</taxon>
    </lineage>
</organism>
<evidence type="ECO:0000313" key="2">
    <source>
        <dbReference type="Proteomes" id="UP000828941"/>
    </source>
</evidence>
<evidence type="ECO:0000313" key="1">
    <source>
        <dbReference type="EMBL" id="KAI4357258.1"/>
    </source>
</evidence>
<keyword evidence="2" id="KW-1185">Reference proteome</keyword>
<gene>
    <name evidence="1" type="ORF">L6164_001219</name>
</gene>
<dbReference type="EMBL" id="CM039426">
    <property type="protein sequence ID" value="KAI4357258.1"/>
    <property type="molecule type" value="Genomic_DNA"/>
</dbReference>
<protein>
    <submittedName>
        <fullName evidence="1">Uncharacterized protein</fullName>
    </submittedName>
</protein>
<comment type="caution">
    <text evidence="1">The sequence shown here is derived from an EMBL/GenBank/DDBJ whole genome shotgun (WGS) entry which is preliminary data.</text>
</comment>
<proteinExistence type="predicted"/>
<dbReference type="Proteomes" id="UP000828941">
    <property type="component" value="Chromosome 1"/>
</dbReference>